<keyword evidence="1" id="KW-0732">Signal</keyword>
<feature type="signal peptide" evidence="1">
    <location>
        <begin position="1"/>
        <end position="19"/>
    </location>
</feature>
<keyword evidence="2" id="KW-0614">Plasmid</keyword>
<name>A0ABY7AQN1_9ALTE</name>
<proteinExistence type="predicted"/>
<evidence type="ECO:0000313" key="3">
    <source>
        <dbReference type="Proteomes" id="UP001163726"/>
    </source>
</evidence>
<evidence type="ECO:0000256" key="1">
    <source>
        <dbReference type="SAM" id="SignalP"/>
    </source>
</evidence>
<reference evidence="2" key="1">
    <citation type="submission" date="2022-10" db="EMBL/GenBank/DDBJ databases">
        <title>Catenovulum adriacola sp. nov. isolated in the Harbour of Susak.</title>
        <authorList>
            <person name="Schoch T."/>
            <person name="Reich S.J."/>
            <person name="Stoeferle S."/>
            <person name="Flaiz M."/>
            <person name="Kazda M."/>
            <person name="Riedel C.U."/>
            <person name="Duerre P."/>
        </authorList>
    </citation>
    <scope>NUCLEOTIDE SEQUENCE</scope>
    <source>
        <strain evidence="2">TS8</strain>
        <plasmid evidence="2">pCadTS8_1</plasmid>
    </source>
</reference>
<feature type="chain" id="PRO_5047391055" description="Lipoprotein" evidence="1">
    <location>
        <begin position="20"/>
        <end position="181"/>
    </location>
</feature>
<gene>
    <name evidence="2" type="ORF">OLW01_14090</name>
</gene>
<sequence length="181" mass="20468">MKHKLLASFCLLASVTLTGCQTTQTPYEVSSSLTYKKGKPLSSYHLGVTEEKVNDQIYHVTVKLTGTSSIVRAKDMFYLHAANLALSHNFEKFVIEKRKSGKWCYGTETRYTKQRSTSEAGPRYSGFVLLIHDKKQVASKQKVQIAKNIKKIAQPRVEATIDEASMIKNEERYLNACDKIN</sequence>
<evidence type="ECO:0000313" key="2">
    <source>
        <dbReference type="EMBL" id="WAJ71855.1"/>
    </source>
</evidence>
<dbReference type="EMBL" id="CP109966">
    <property type="protein sequence ID" value="WAJ71855.1"/>
    <property type="molecule type" value="Genomic_DNA"/>
</dbReference>
<dbReference type="RefSeq" id="WP_268076577.1">
    <property type="nucleotide sequence ID" value="NZ_CP109966.1"/>
</dbReference>
<keyword evidence="3" id="KW-1185">Reference proteome</keyword>
<organism evidence="2 3">
    <name type="scientific">Catenovulum adriaticum</name>
    <dbReference type="NCBI Taxonomy" id="2984846"/>
    <lineage>
        <taxon>Bacteria</taxon>
        <taxon>Pseudomonadati</taxon>
        <taxon>Pseudomonadota</taxon>
        <taxon>Gammaproteobacteria</taxon>
        <taxon>Alteromonadales</taxon>
        <taxon>Alteromonadaceae</taxon>
        <taxon>Catenovulum</taxon>
    </lineage>
</organism>
<dbReference type="PROSITE" id="PS51257">
    <property type="entry name" value="PROKAR_LIPOPROTEIN"/>
    <property type="match status" value="1"/>
</dbReference>
<accession>A0ABY7AQN1</accession>
<protein>
    <recommendedName>
        <fullName evidence="4">Lipoprotein</fullName>
    </recommendedName>
</protein>
<geneLocation type="plasmid" evidence="2 3">
    <name>pCadTS8_1</name>
</geneLocation>
<evidence type="ECO:0008006" key="4">
    <source>
        <dbReference type="Google" id="ProtNLM"/>
    </source>
</evidence>
<dbReference type="Proteomes" id="UP001163726">
    <property type="component" value="Plasmid pCadTS8_1"/>
</dbReference>